<evidence type="ECO:0000256" key="2">
    <source>
        <dbReference type="ARBA" id="ARBA00005811"/>
    </source>
</evidence>
<dbReference type="GO" id="GO:0005886">
    <property type="term" value="C:plasma membrane"/>
    <property type="evidence" value="ECO:0007669"/>
    <property type="project" value="UniProtKB-SubCell"/>
</dbReference>
<dbReference type="Pfam" id="PF02472">
    <property type="entry name" value="ExbD"/>
    <property type="match status" value="1"/>
</dbReference>
<reference evidence="8 9" key="1">
    <citation type="submission" date="2019-11" db="EMBL/GenBank/DDBJ databases">
        <title>Whole-genome sequence of a Rhodoblastus acidophilus DSM 142.</title>
        <authorList>
            <person name="Kyndt J.A."/>
            <person name="Meyer T.E."/>
        </authorList>
    </citation>
    <scope>NUCLEOTIDE SEQUENCE [LARGE SCALE GENOMIC DNA]</scope>
    <source>
        <strain evidence="8 9">DSM 142</strain>
    </source>
</reference>
<keyword evidence="6" id="KW-0472">Membrane</keyword>
<dbReference type="InterPro" id="IPR003400">
    <property type="entry name" value="ExbD"/>
</dbReference>
<comment type="subcellular location">
    <subcellularLocation>
        <location evidence="1">Cell membrane</location>
        <topology evidence="1">Single-pass membrane protein</topology>
    </subcellularLocation>
    <subcellularLocation>
        <location evidence="7">Cell membrane</location>
        <topology evidence="7">Single-pass type II membrane protein</topology>
    </subcellularLocation>
</comment>
<keyword evidence="7" id="KW-0813">Transport</keyword>
<protein>
    <submittedName>
        <fullName evidence="8">Biopolymer transporter ExbD</fullName>
    </submittedName>
</protein>
<evidence type="ECO:0000256" key="3">
    <source>
        <dbReference type="ARBA" id="ARBA00022475"/>
    </source>
</evidence>
<organism evidence="8 9">
    <name type="scientific">Rhodoblastus acidophilus</name>
    <name type="common">Rhodopseudomonas acidophila</name>
    <dbReference type="NCBI Taxonomy" id="1074"/>
    <lineage>
        <taxon>Bacteria</taxon>
        <taxon>Pseudomonadati</taxon>
        <taxon>Pseudomonadota</taxon>
        <taxon>Alphaproteobacteria</taxon>
        <taxon>Hyphomicrobiales</taxon>
        <taxon>Rhodoblastaceae</taxon>
        <taxon>Rhodoblastus</taxon>
    </lineage>
</organism>
<evidence type="ECO:0000256" key="5">
    <source>
        <dbReference type="ARBA" id="ARBA00022989"/>
    </source>
</evidence>
<comment type="similarity">
    <text evidence="2 7">Belongs to the ExbD/TolR family.</text>
</comment>
<evidence type="ECO:0000256" key="1">
    <source>
        <dbReference type="ARBA" id="ARBA00004162"/>
    </source>
</evidence>
<dbReference type="GO" id="GO:0022857">
    <property type="term" value="F:transmembrane transporter activity"/>
    <property type="evidence" value="ECO:0007669"/>
    <property type="project" value="InterPro"/>
</dbReference>
<evidence type="ECO:0000256" key="6">
    <source>
        <dbReference type="ARBA" id="ARBA00023136"/>
    </source>
</evidence>
<dbReference type="Gene3D" id="3.30.420.270">
    <property type="match status" value="1"/>
</dbReference>
<keyword evidence="5" id="KW-1133">Transmembrane helix</keyword>
<dbReference type="GO" id="GO:0015031">
    <property type="term" value="P:protein transport"/>
    <property type="evidence" value="ECO:0007669"/>
    <property type="project" value="UniProtKB-KW"/>
</dbReference>
<evidence type="ECO:0000256" key="4">
    <source>
        <dbReference type="ARBA" id="ARBA00022692"/>
    </source>
</evidence>
<evidence type="ECO:0000313" key="9">
    <source>
        <dbReference type="Proteomes" id="UP000439113"/>
    </source>
</evidence>
<dbReference type="PANTHER" id="PTHR30558:SF7">
    <property type="entry name" value="TOL-PAL SYSTEM PROTEIN TOLR"/>
    <property type="match status" value="1"/>
</dbReference>
<dbReference type="OrthoDB" id="9798629at2"/>
<keyword evidence="3" id="KW-1003">Cell membrane</keyword>
<keyword evidence="7" id="KW-0653">Protein transport</keyword>
<name>A0A6N8DTV9_RHOAC</name>
<accession>A0A6N8DTV9</accession>
<dbReference type="AlphaFoldDB" id="A0A6N8DTV9"/>
<sequence>MLVLLIIFMVTAPMLTAGLHVNLPKAKAAQKLDPKPPVILTYARDGKVELDGESYDLAQIVDAVETRLGDDRTQPIHLRADRDSSYGDVVALMDALAARGLTRLALLTGPVGKAADSSKPTGQAERP</sequence>
<dbReference type="Proteomes" id="UP000439113">
    <property type="component" value="Unassembled WGS sequence"/>
</dbReference>
<evidence type="ECO:0000256" key="7">
    <source>
        <dbReference type="RuleBase" id="RU003879"/>
    </source>
</evidence>
<evidence type="ECO:0000313" key="8">
    <source>
        <dbReference type="EMBL" id="MTV33246.1"/>
    </source>
</evidence>
<dbReference type="PANTHER" id="PTHR30558">
    <property type="entry name" value="EXBD MEMBRANE COMPONENT OF PMF-DRIVEN MACROMOLECULE IMPORT SYSTEM"/>
    <property type="match status" value="1"/>
</dbReference>
<gene>
    <name evidence="8" type="ORF">GJ654_19910</name>
</gene>
<dbReference type="EMBL" id="WNKS01000031">
    <property type="protein sequence ID" value="MTV33246.1"/>
    <property type="molecule type" value="Genomic_DNA"/>
</dbReference>
<keyword evidence="4 7" id="KW-0812">Transmembrane</keyword>
<proteinExistence type="inferred from homology"/>
<comment type="caution">
    <text evidence="8">The sequence shown here is derived from an EMBL/GenBank/DDBJ whole genome shotgun (WGS) entry which is preliminary data.</text>
</comment>